<dbReference type="PRINTS" id="PR01437">
    <property type="entry name" value="NUOXDRDTASE4"/>
</dbReference>
<feature type="transmembrane region" description="Helical" evidence="7">
    <location>
        <begin position="110"/>
        <end position="127"/>
    </location>
</feature>
<keyword evidence="5 7" id="KW-0472">Membrane</keyword>
<feature type="transmembrane region" description="Helical" evidence="7">
    <location>
        <begin position="339"/>
        <end position="361"/>
    </location>
</feature>
<dbReference type="GO" id="GO:0048039">
    <property type="term" value="F:ubiquinone binding"/>
    <property type="evidence" value="ECO:0007669"/>
    <property type="project" value="TreeGrafter"/>
</dbReference>
<dbReference type="OrthoDB" id="9768329at2"/>
<keyword evidence="10" id="KW-1185">Reference proteome</keyword>
<organism evidence="9 10">
    <name type="scientific">Minwuia thermotolerans</name>
    <dbReference type="NCBI Taxonomy" id="2056226"/>
    <lineage>
        <taxon>Bacteria</taxon>
        <taxon>Pseudomonadati</taxon>
        <taxon>Pseudomonadota</taxon>
        <taxon>Alphaproteobacteria</taxon>
        <taxon>Minwuiales</taxon>
        <taxon>Minwuiaceae</taxon>
        <taxon>Minwuia</taxon>
    </lineage>
</organism>
<feature type="transmembrane region" description="Helical" evidence="7">
    <location>
        <begin position="382"/>
        <end position="403"/>
    </location>
</feature>
<keyword evidence="4 7" id="KW-1133">Transmembrane helix</keyword>
<feature type="transmembrane region" description="Helical" evidence="7">
    <location>
        <begin position="274"/>
        <end position="295"/>
    </location>
</feature>
<sequence>MLTLAILAPLLGACVLAFVPAIGERSARWLAVFVSALPLALMLAVWADFDTGPGAAAFQAVEARTWLPSLGVAWRVGVDGVSLALALMTALLFTVSILWPMKDLARPRHYYAWFLFLEFASLGLFLALDLLVFYVFFDLSLVGMFFLIGRWGHGDAQHAALKFFIYTLAGSLAVLLGIILLALGMTPMSFDMRAMIEAQPLAGQDPRAALVLLAFVFGFAVKTPLFPFHTWLPPAHVDAPGPASAILAGVMLKMGTYGLLRIPFQMMRETFAEYALPIAAMAVISILWGALVAFAQQNLKRRIAYTSVNHMGYAVLGIAAAGALLNGEEAARELALTGAVVEMVAHGLITGALFLIAGAFWQRAEDYDLAHFGGLVARVPRLTALTVLAAFASLGLPGLAGFVGEVQIFLGAFAIWPWLAAIGLLGIIVSAALFLRMLQSLFFGELPKSHSDFPDLSRAEVAALGILLALVVLIGVWPWWLLEMIRTGAALATGAP</sequence>
<evidence type="ECO:0000256" key="2">
    <source>
        <dbReference type="ARBA" id="ARBA00009025"/>
    </source>
</evidence>
<evidence type="ECO:0000259" key="8">
    <source>
        <dbReference type="Pfam" id="PF00361"/>
    </source>
</evidence>
<feature type="transmembrane region" description="Helical" evidence="7">
    <location>
        <begin position="459"/>
        <end position="480"/>
    </location>
</feature>
<dbReference type="GO" id="GO:0015990">
    <property type="term" value="P:electron transport coupled proton transport"/>
    <property type="evidence" value="ECO:0007669"/>
    <property type="project" value="TreeGrafter"/>
</dbReference>
<protein>
    <submittedName>
        <fullName evidence="9">Oxidoreductase</fullName>
    </submittedName>
</protein>
<comment type="similarity">
    <text evidence="2">Belongs to the complex I subunit 4 family.</text>
</comment>
<dbReference type="GO" id="GO:0042773">
    <property type="term" value="P:ATP synthesis coupled electron transport"/>
    <property type="evidence" value="ECO:0007669"/>
    <property type="project" value="InterPro"/>
</dbReference>
<dbReference type="GO" id="GO:0003954">
    <property type="term" value="F:NADH dehydrogenase activity"/>
    <property type="evidence" value="ECO:0007669"/>
    <property type="project" value="TreeGrafter"/>
</dbReference>
<dbReference type="EMBL" id="PHIG01000034">
    <property type="protein sequence ID" value="PJK29234.1"/>
    <property type="molecule type" value="Genomic_DNA"/>
</dbReference>
<dbReference type="Pfam" id="PF00361">
    <property type="entry name" value="Proton_antipo_M"/>
    <property type="match status" value="1"/>
</dbReference>
<dbReference type="NCBIfam" id="TIGR01972">
    <property type="entry name" value="NDH_I_M"/>
    <property type="match status" value="1"/>
</dbReference>
<dbReference type="InterPro" id="IPR001750">
    <property type="entry name" value="ND/Mrp_TM"/>
</dbReference>
<dbReference type="AlphaFoldDB" id="A0A2M9G0N3"/>
<feature type="transmembrane region" description="Helical" evidence="7">
    <location>
        <begin position="244"/>
        <end position="262"/>
    </location>
</feature>
<keyword evidence="3 6" id="KW-0812">Transmembrane</keyword>
<feature type="transmembrane region" description="Helical" evidence="7">
    <location>
        <begin position="208"/>
        <end position="232"/>
    </location>
</feature>
<gene>
    <name evidence="9" type="ORF">CVT23_12620</name>
</gene>
<feature type="transmembrane region" description="Helical" evidence="7">
    <location>
        <begin position="415"/>
        <end position="438"/>
    </location>
</feature>
<evidence type="ECO:0000256" key="7">
    <source>
        <dbReference type="SAM" id="Phobius"/>
    </source>
</evidence>
<proteinExistence type="inferred from homology"/>
<dbReference type="Proteomes" id="UP000229498">
    <property type="component" value="Unassembled WGS sequence"/>
</dbReference>
<dbReference type="PANTHER" id="PTHR43507:SF1">
    <property type="entry name" value="NADH-UBIQUINONE OXIDOREDUCTASE CHAIN 4"/>
    <property type="match status" value="1"/>
</dbReference>
<evidence type="ECO:0000256" key="4">
    <source>
        <dbReference type="ARBA" id="ARBA00022989"/>
    </source>
</evidence>
<evidence type="ECO:0000313" key="9">
    <source>
        <dbReference type="EMBL" id="PJK29234.1"/>
    </source>
</evidence>
<dbReference type="GO" id="GO:0016020">
    <property type="term" value="C:membrane"/>
    <property type="evidence" value="ECO:0007669"/>
    <property type="project" value="UniProtKB-SubCell"/>
</dbReference>
<dbReference type="GO" id="GO:0008137">
    <property type="term" value="F:NADH dehydrogenase (ubiquinone) activity"/>
    <property type="evidence" value="ECO:0007669"/>
    <property type="project" value="InterPro"/>
</dbReference>
<dbReference type="InterPro" id="IPR010227">
    <property type="entry name" value="NADH_Q_OxRdtase_chainM/4"/>
</dbReference>
<evidence type="ECO:0000256" key="1">
    <source>
        <dbReference type="ARBA" id="ARBA00004127"/>
    </source>
</evidence>
<name>A0A2M9G0N3_9PROT</name>
<evidence type="ECO:0000256" key="6">
    <source>
        <dbReference type="RuleBase" id="RU000320"/>
    </source>
</evidence>
<dbReference type="GO" id="GO:0012505">
    <property type="term" value="C:endomembrane system"/>
    <property type="evidence" value="ECO:0007669"/>
    <property type="project" value="UniProtKB-SubCell"/>
</dbReference>
<feature type="transmembrane region" description="Helical" evidence="7">
    <location>
        <begin position="307"/>
        <end position="327"/>
    </location>
</feature>
<evidence type="ECO:0000256" key="5">
    <source>
        <dbReference type="ARBA" id="ARBA00023136"/>
    </source>
</evidence>
<feature type="transmembrane region" description="Helical" evidence="7">
    <location>
        <begin position="163"/>
        <end position="188"/>
    </location>
</feature>
<feature type="transmembrane region" description="Helical" evidence="7">
    <location>
        <begin position="80"/>
        <end position="98"/>
    </location>
</feature>
<evidence type="ECO:0000313" key="10">
    <source>
        <dbReference type="Proteomes" id="UP000229498"/>
    </source>
</evidence>
<comment type="caution">
    <text evidence="9">The sequence shown here is derived from an EMBL/GenBank/DDBJ whole genome shotgun (WGS) entry which is preliminary data.</text>
</comment>
<feature type="domain" description="NADH:quinone oxidoreductase/Mrp antiporter transmembrane" evidence="8">
    <location>
        <begin position="127"/>
        <end position="424"/>
    </location>
</feature>
<reference evidence="9 10" key="1">
    <citation type="submission" date="2017-11" db="EMBL/GenBank/DDBJ databases">
        <title>Draft genome sequence of Rhizobiales bacterium SY3-13.</title>
        <authorList>
            <person name="Sun C."/>
        </authorList>
    </citation>
    <scope>NUCLEOTIDE SEQUENCE [LARGE SCALE GENOMIC DNA]</scope>
    <source>
        <strain evidence="9 10">SY3-13</strain>
    </source>
</reference>
<accession>A0A2M9G0N3</accession>
<feature type="transmembrane region" description="Helical" evidence="7">
    <location>
        <begin position="27"/>
        <end position="47"/>
    </location>
</feature>
<dbReference type="PANTHER" id="PTHR43507">
    <property type="entry name" value="NADH-UBIQUINONE OXIDOREDUCTASE CHAIN 4"/>
    <property type="match status" value="1"/>
</dbReference>
<dbReference type="InterPro" id="IPR003918">
    <property type="entry name" value="NADH_UbQ_OxRdtase"/>
</dbReference>
<comment type="subcellular location">
    <subcellularLocation>
        <location evidence="1">Endomembrane system</location>
        <topology evidence="1">Multi-pass membrane protein</topology>
    </subcellularLocation>
    <subcellularLocation>
        <location evidence="6">Membrane</location>
        <topology evidence="6">Multi-pass membrane protein</topology>
    </subcellularLocation>
</comment>
<evidence type="ECO:0000256" key="3">
    <source>
        <dbReference type="ARBA" id="ARBA00022692"/>
    </source>
</evidence>
<dbReference type="RefSeq" id="WP_109795945.1">
    <property type="nucleotide sequence ID" value="NZ_PHIG01000034.1"/>
</dbReference>